<feature type="domain" description="Fe-containing alcohol dehydrogenase-like C-terminal" evidence="5">
    <location>
        <begin position="589"/>
        <end position="776"/>
    </location>
</feature>
<reference evidence="6 7" key="1">
    <citation type="submission" date="2022-07" db="EMBL/GenBank/DDBJ databases">
        <title>Genome-wide signatures of adaptation to extreme environments.</title>
        <authorList>
            <person name="Cho C.H."/>
            <person name="Yoon H.S."/>
        </authorList>
    </citation>
    <scope>NUCLEOTIDE SEQUENCE [LARGE SCALE GENOMIC DNA]</scope>
    <source>
        <strain evidence="6 7">108.79 E11</strain>
    </source>
</reference>
<dbReference type="Pfam" id="PF00465">
    <property type="entry name" value="Fe-ADH"/>
    <property type="match status" value="1"/>
</dbReference>
<sequence>MNCAFQWSTGCWFPQWRISKKKTNGCGWIQKNISNIFNSKWKTTRPLVLAHLQSSSTRENPEHSSHQTPTCSGDSPAPEYIRVGYRNDVDAGTLVRIRQLYFYLPPSLSQRDVMTVLQEYGRRSCGEAECIRVNIIQVQQNIAASSDLLRPQLYFCIEAFRTKQAMEAHEYLSHTMELRKFIQQYCQKPENDQEVETLIDGQSPFPFRNSWNMKKSYAPLRTPDPRDPWKQRKRALDLLAKDVGIQNVSIRITRLQPTNRASDMECLRKNVFKMARSHCTKDGVIRLDVIEEEKYSGDIFIVEAYQSDDLTKLGYLEFEWEERMQSDVLPFTKNHTVWKGCNVFPDAEEWQVTMPDTLQEAKSTPMNVYQKMAFVFGVGALEKVATYAKRFGKRILIITGWNQARLDPLLWELDSELIQGNIQILPPISVPGMLSSSTFEDLVQNVRIRKPEVIIGMGGGSALDAAKAVAMFAHPENRTLHSFLQHLRDAAQNKRLTMEFFCEEPVLPLILIPSRPTLGAEVSHGSLFSFPGIVHACFVHFTSDEYNWMSNASSSKASAATQNMVSLVDGRLYVRGHHVVIPTAAIASLVLCVESFLSKESNPFTIALAKEGISTVASYVEKASIEPTNMVVAEKVALASVIAGLVREGKNFGLTGAIALALSGQSAISFRDLVVHVASVTLPNYVAFIKQRGQEDIRQRLRQVSKMITMSDAATEDDLVTWFKQLVHAANLPRWKEAELQHVPWKQVAEMIVWETNRVELPVEMTVDDVNRILEELANKQ</sequence>
<evidence type="ECO:0000259" key="4">
    <source>
        <dbReference type="Pfam" id="PF00465"/>
    </source>
</evidence>
<dbReference type="EMBL" id="JANCYU010000001">
    <property type="protein sequence ID" value="KAK4522145.1"/>
    <property type="molecule type" value="Genomic_DNA"/>
</dbReference>
<dbReference type="Pfam" id="PF25137">
    <property type="entry name" value="ADH_Fe_C"/>
    <property type="match status" value="1"/>
</dbReference>
<dbReference type="CDD" id="cd14864">
    <property type="entry name" value="Fe-ADH-like"/>
    <property type="match status" value="1"/>
</dbReference>
<dbReference type="SUPFAM" id="SSF56796">
    <property type="entry name" value="Dehydroquinate synthase-like"/>
    <property type="match status" value="1"/>
</dbReference>
<keyword evidence="7" id="KW-1185">Reference proteome</keyword>
<dbReference type="Gene3D" id="1.20.1090.10">
    <property type="entry name" value="Dehydroquinate synthase-like - alpha domain"/>
    <property type="match status" value="1"/>
</dbReference>
<dbReference type="Gene3D" id="3.40.50.1970">
    <property type="match status" value="1"/>
</dbReference>
<evidence type="ECO:0000313" key="7">
    <source>
        <dbReference type="Proteomes" id="UP001300502"/>
    </source>
</evidence>
<dbReference type="GO" id="GO:0046872">
    <property type="term" value="F:metal ion binding"/>
    <property type="evidence" value="ECO:0007669"/>
    <property type="project" value="InterPro"/>
</dbReference>
<evidence type="ECO:0008006" key="8">
    <source>
        <dbReference type="Google" id="ProtNLM"/>
    </source>
</evidence>
<protein>
    <recommendedName>
        <fullName evidence="8">Alcohol dehydrogenase iron-type/glycerol dehydrogenase GldA domain-containing protein</fullName>
    </recommendedName>
</protein>
<evidence type="ECO:0000259" key="5">
    <source>
        <dbReference type="Pfam" id="PF25137"/>
    </source>
</evidence>
<name>A0AAV9I2T3_9RHOD</name>
<gene>
    <name evidence="6" type="ORF">GAYE_FCTG49G0024</name>
</gene>
<feature type="domain" description="Alcohol dehydrogenase iron-type/glycerol dehydrogenase GldA" evidence="4">
    <location>
        <begin position="374"/>
        <end position="529"/>
    </location>
</feature>
<comment type="caution">
    <text evidence="6">The sequence shown here is derived from an EMBL/GenBank/DDBJ whole genome shotgun (WGS) entry which is preliminary data.</text>
</comment>
<evidence type="ECO:0000256" key="2">
    <source>
        <dbReference type="ARBA" id="ARBA00023002"/>
    </source>
</evidence>
<feature type="region of interest" description="Disordered" evidence="3">
    <location>
        <begin position="53"/>
        <end position="77"/>
    </location>
</feature>
<dbReference type="AlphaFoldDB" id="A0AAV9I2T3"/>
<evidence type="ECO:0000313" key="6">
    <source>
        <dbReference type="EMBL" id="KAK4522145.1"/>
    </source>
</evidence>
<keyword evidence="2" id="KW-0560">Oxidoreductase</keyword>
<organism evidence="6 7">
    <name type="scientific">Galdieria yellowstonensis</name>
    <dbReference type="NCBI Taxonomy" id="3028027"/>
    <lineage>
        <taxon>Eukaryota</taxon>
        <taxon>Rhodophyta</taxon>
        <taxon>Bangiophyceae</taxon>
        <taxon>Galdieriales</taxon>
        <taxon>Galdieriaceae</taxon>
        <taxon>Galdieria</taxon>
    </lineage>
</organism>
<dbReference type="InterPro" id="IPR001670">
    <property type="entry name" value="ADH_Fe/GldA"/>
</dbReference>
<proteinExistence type="inferred from homology"/>
<evidence type="ECO:0000256" key="3">
    <source>
        <dbReference type="SAM" id="MobiDB-lite"/>
    </source>
</evidence>
<accession>A0AAV9I2T3</accession>
<dbReference type="InterPro" id="IPR056798">
    <property type="entry name" value="ADH_Fe_C"/>
</dbReference>
<dbReference type="PANTHER" id="PTHR11496">
    <property type="entry name" value="ALCOHOL DEHYDROGENASE"/>
    <property type="match status" value="1"/>
</dbReference>
<dbReference type="PANTHER" id="PTHR11496:SF102">
    <property type="entry name" value="ALCOHOL DEHYDROGENASE 4"/>
    <property type="match status" value="1"/>
</dbReference>
<dbReference type="InterPro" id="IPR039697">
    <property type="entry name" value="Alcohol_dehydrogenase_Fe"/>
</dbReference>
<comment type="similarity">
    <text evidence="1">Belongs to the iron-containing alcohol dehydrogenase family.</text>
</comment>
<dbReference type="Proteomes" id="UP001300502">
    <property type="component" value="Unassembled WGS sequence"/>
</dbReference>
<evidence type="ECO:0000256" key="1">
    <source>
        <dbReference type="ARBA" id="ARBA00007358"/>
    </source>
</evidence>
<dbReference type="GO" id="GO:0004022">
    <property type="term" value="F:alcohol dehydrogenase (NAD+) activity"/>
    <property type="evidence" value="ECO:0007669"/>
    <property type="project" value="TreeGrafter"/>
</dbReference>